<dbReference type="SUPFAM" id="SSF47384">
    <property type="entry name" value="Homodimeric domain of signal transducing histidine kinase"/>
    <property type="match status" value="1"/>
</dbReference>
<dbReference type="PROSITE" id="PS50885">
    <property type="entry name" value="HAMP"/>
    <property type="match status" value="1"/>
</dbReference>
<evidence type="ECO:0000259" key="9">
    <source>
        <dbReference type="PROSITE" id="PS50109"/>
    </source>
</evidence>
<keyword evidence="8" id="KW-0812">Transmembrane</keyword>
<dbReference type="CDD" id="cd06225">
    <property type="entry name" value="HAMP"/>
    <property type="match status" value="1"/>
</dbReference>
<dbReference type="Pfam" id="PF00512">
    <property type="entry name" value="HisKA"/>
    <property type="match status" value="1"/>
</dbReference>
<keyword evidence="8" id="KW-0472">Membrane</keyword>
<comment type="catalytic activity">
    <reaction evidence="1">
        <text>ATP + protein L-histidine = ADP + protein N-phospho-L-histidine.</text>
        <dbReference type="EC" id="2.7.13.3"/>
    </reaction>
</comment>
<evidence type="ECO:0000256" key="7">
    <source>
        <dbReference type="ARBA" id="ARBA00023012"/>
    </source>
</evidence>
<sequence length="478" mass="54792">MKLRDLLFITSFPLVVIGPILVGVISYQFLKESTFDKLQVVNAIHTKDFVELHIDARHDILVKNKMDGLKNYVTAYKDEVVVEAQSEDESYKGSFVIAENQGGRFFYNRGYFVGVTDLEMSSSLAGLEHGDRILELNGEKYVFSKLQFEPWKWDIYGLYPIEETSELLKEVAFAVFLVCGLILVVLFTVTSLMYRYFVIKPLSEISSFSERLSQLKLEDRLRIKSPEEFRVLSKHLDRMRMSLTENIGRIEKANEELSQFSYRTSHDLKSPLTASKKLTEFILQDIESGDLEEAKSSVKRVQSQVTKLESLVDDVLSLTKIDLIAENESEFNIKTLIDDIVDKRQIFFEEDCCTLSVVVDLADPIIRGHKIRYQQIIENLVSNGFKYKDETKQNPYVKLHIVSVGERLSITVEDNGVGIPDKHHSEIYQMFKRFHPSLASGSGLGLAIVKKHVERMQGSIHFTSSQQGTTFRIDIKRK</sequence>
<evidence type="ECO:0000256" key="4">
    <source>
        <dbReference type="ARBA" id="ARBA00022553"/>
    </source>
</evidence>
<dbReference type="GO" id="GO:0016020">
    <property type="term" value="C:membrane"/>
    <property type="evidence" value="ECO:0007669"/>
    <property type="project" value="UniProtKB-SubCell"/>
</dbReference>
<reference evidence="11 12" key="1">
    <citation type="submission" date="2013-07" db="EMBL/GenBank/DDBJ databases">
        <title>Comparative Genomic and Metabolomic Analysis of Twelve Strains of Pseudoalteromonas luteoviolacea.</title>
        <authorList>
            <person name="Vynne N.G."/>
            <person name="Mansson M."/>
            <person name="Gram L."/>
        </authorList>
    </citation>
    <scope>NUCLEOTIDE SEQUENCE [LARGE SCALE GENOMIC DNA]</scope>
    <source>
        <strain evidence="11 12">S4060-1</strain>
    </source>
</reference>
<dbReference type="SMART" id="SM00387">
    <property type="entry name" value="HATPase_c"/>
    <property type="match status" value="1"/>
</dbReference>
<dbReference type="AlphaFoldDB" id="A0A162CGR4"/>
<feature type="transmembrane region" description="Helical" evidence="8">
    <location>
        <begin position="6"/>
        <end position="30"/>
    </location>
</feature>
<dbReference type="SUPFAM" id="SSF55874">
    <property type="entry name" value="ATPase domain of HSP90 chaperone/DNA topoisomerase II/histidine kinase"/>
    <property type="match status" value="1"/>
</dbReference>
<dbReference type="EC" id="2.7.13.3" evidence="3"/>
<dbReference type="Pfam" id="PF02518">
    <property type="entry name" value="HATPase_c"/>
    <property type="match status" value="1"/>
</dbReference>
<dbReference type="PANTHER" id="PTHR43711:SF31">
    <property type="entry name" value="HISTIDINE KINASE"/>
    <property type="match status" value="1"/>
</dbReference>
<keyword evidence="7" id="KW-0902">Two-component regulatory system</keyword>
<evidence type="ECO:0000259" key="10">
    <source>
        <dbReference type="PROSITE" id="PS50885"/>
    </source>
</evidence>
<keyword evidence="8" id="KW-1133">Transmembrane helix</keyword>
<dbReference type="PATRIC" id="fig|1365257.3.peg.2081"/>
<dbReference type="Gene3D" id="3.30.565.10">
    <property type="entry name" value="Histidine kinase-like ATPase, C-terminal domain"/>
    <property type="match status" value="1"/>
</dbReference>
<dbReference type="PRINTS" id="PR00344">
    <property type="entry name" value="BCTRLSENSOR"/>
</dbReference>
<feature type="domain" description="HAMP" evidence="10">
    <location>
        <begin position="196"/>
        <end position="248"/>
    </location>
</feature>
<dbReference type="CDD" id="cd00075">
    <property type="entry name" value="HATPase"/>
    <property type="match status" value="1"/>
</dbReference>
<dbReference type="SMART" id="SM00388">
    <property type="entry name" value="HisKA"/>
    <property type="match status" value="1"/>
</dbReference>
<dbReference type="Proteomes" id="UP000076661">
    <property type="component" value="Unassembled WGS sequence"/>
</dbReference>
<dbReference type="GO" id="GO:0000155">
    <property type="term" value="F:phosphorelay sensor kinase activity"/>
    <property type="evidence" value="ECO:0007669"/>
    <property type="project" value="InterPro"/>
</dbReference>
<dbReference type="InterPro" id="IPR005467">
    <property type="entry name" value="His_kinase_dom"/>
</dbReference>
<proteinExistence type="predicted"/>
<dbReference type="InterPro" id="IPR004358">
    <property type="entry name" value="Sig_transdc_His_kin-like_C"/>
</dbReference>
<keyword evidence="4" id="KW-0597">Phosphoprotein</keyword>
<dbReference type="RefSeq" id="WP_063380951.1">
    <property type="nucleotide sequence ID" value="NZ_AUXX01000012.1"/>
</dbReference>
<evidence type="ECO:0000256" key="2">
    <source>
        <dbReference type="ARBA" id="ARBA00004370"/>
    </source>
</evidence>
<protein>
    <recommendedName>
        <fullName evidence="3">histidine kinase</fullName>
        <ecNumber evidence="3">2.7.13.3</ecNumber>
    </recommendedName>
</protein>
<evidence type="ECO:0000256" key="5">
    <source>
        <dbReference type="ARBA" id="ARBA00022679"/>
    </source>
</evidence>
<dbReference type="CDD" id="cd00082">
    <property type="entry name" value="HisKA"/>
    <property type="match status" value="1"/>
</dbReference>
<keyword evidence="6" id="KW-0418">Kinase</keyword>
<dbReference type="InterPro" id="IPR036890">
    <property type="entry name" value="HATPase_C_sf"/>
</dbReference>
<dbReference type="InterPro" id="IPR036097">
    <property type="entry name" value="HisK_dim/P_sf"/>
</dbReference>
<name>A0A162CGR4_9GAMM</name>
<evidence type="ECO:0000256" key="3">
    <source>
        <dbReference type="ARBA" id="ARBA00012438"/>
    </source>
</evidence>
<dbReference type="InterPro" id="IPR003661">
    <property type="entry name" value="HisK_dim/P_dom"/>
</dbReference>
<dbReference type="InterPro" id="IPR050736">
    <property type="entry name" value="Sensor_HK_Regulatory"/>
</dbReference>
<dbReference type="PROSITE" id="PS50109">
    <property type="entry name" value="HIS_KIN"/>
    <property type="match status" value="1"/>
</dbReference>
<dbReference type="PANTHER" id="PTHR43711">
    <property type="entry name" value="TWO-COMPONENT HISTIDINE KINASE"/>
    <property type="match status" value="1"/>
</dbReference>
<evidence type="ECO:0000313" key="12">
    <source>
        <dbReference type="Proteomes" id="UP000076661"/>
    </source>
</evidence>
<dbReference type="EMBL" id="AUXX01000012">
    <property type="protein sequence ID" value="KZN67640.1"/>
    <property type="molecule type" value="Genomic_DNA"/>
</dbReference>
<dbReference type="InterPro" id="IPR003594">
    <property type="entry name" value="HATPase_dom"/>
</dbReference>
<evidence type="ECO:0000313" key="11">
    <source>
        <dbReference type="EMBL" id="KZN67640.1"/>
    </source>
</evidence>
<dbReference type="InterPro" id="IPR003660">
    <property type="entry name" value="HAMP_dom"/>
</dbReference>
<organism evidence="11 12">
    <name type="scientific">Pseudoalteromonas luteoviolacea S4060-1</name>
    <dbReference type="NCBI Taxonomy" id="1365257"/>
    <lineage>
        <taxon>Bacteria</taxon>
        <taxon>Pseudomonadati</taxon>
        <taxon>Pseudomonadota</taxon>
        <taxon>Gammaproteobacteria</taxon>
        <taxon>Alteromonadales</taxon>
        <taxon>Pseudoalteromonadaceae</taxon>
        <taxon>Pseudoalteromonas</taxon>
    </lineage>
</organism>
<evidence type="ECO:0000256" key="8">
    <source>
        <dbReference type="SAM" id="Phobius"/>
    </source>
</evidence>
<comment type="caution">
    <text evidence="11">The sequence shown here is derived from an EMBL/GenBank/DDBJ whole genome shotgun (WGS) entry which is preliminary data.</text>
</comment>
<feature type="transmembrane region" description="Helical" evidence="8">
    <location>
        <begin position="171"/>
        <end position="197"/>
    </location>
</feature>
<accession>A0A162CGR4</accession>
<dbReference type="Gene3D" id="6.10.340.10">
    <property type="match status" value="1"/>
</dbReference>
<evidence type="ECO:0000256" key="6">
    <source>
        <dbReference type="ARBA" id="ARBA00022777"/>
    </source>
</evidence>
<feature type="domain" description="Histidine kinase" evidence="9">
    <location>
        <begin position="263"/>
        <end position="478"/>
    </location>
</feature>
<dbReference type="Gene3D" id="1.10.287.130">
    <property type="match status" value="1"/>
</dbReference>
<evidence type="ECO:0000256" key="1">
    <source>
        <dbReference type="ARBA" id="ARBA00000085"/>
    </source>
</evidence>
<comment type="subcellular location">
    <subcellularLocation>
        <location evidence="2">Membrane</location>
    </subcellularLocation>
</comment>
<gene>
    <name evidence="11" type="ORF">N478_02455</name>
</gene>
<keyword evidence="5" id="KW-0808">Transferase</keyword>